<dbReference type="InterPro" id="IPR049482">
    <property type="entry name" value="ANM3-like_C2H2_Zf"/>
</dbReference>
<evidence type="ECO:0000256" key="3">
    <source>
        <dbReference type="ARBA" id="ARBA00022490"/>
    </source>
</evidence>
<dbReference type="InterPro" id="IPR036236">
    <property type="entry name" value="Znf_C2H2_sf"/>
</dbReference>
<accession>A0A0F7SRX4</accession>
<feature type="compositionally biased region" description="Acidic residues" evidence="4">
    <location>
        <begin position="137"/>
        <end position="146"/>
    </location>
</feature>
<evidence type="ECO:0000256" key="2">
    <source>
        <dbReference type="ARBA" id="ARBA00011925"/>
    </source>
</evidence>
<evidence type="ECO:0000256" key="1">
    <source>
        <dbReference type="ARBA" id="ARBA00004496"/>
    </source>
</evidence>
<evidence type="ECO:0000259" key="5">
    <source>
        <dbReference type="Pfam" id="PF21137"/>
    </source>
</evidence>
<dbReference type="SUPFAM" id="SSF57667">
    <property type="entry name" value="beta-beta-alpha zinc fingers"/>
    <property type="match status" value="1"/>
</dbReference>
<proteinExistence type="predicted"/>
<keyword evidence="6" id="KW-0489">Methyltransferase</keyword>
<feature type="region of interest" description="Disordered" evidence="4">
    <location>
        <begin position="135"/>
        <end position="173"/>
    </location>
</feature>
<feature type="compositionally biased region" description="Basic and acidic residues" evidence="4">
    <location>
        <begin position="163"/>
        <end position="173"/>
    </location>
</feature>
<dbReference type="AlphaFoldDB" id="A0A0F7SRX4"/>
<feature type="domain" description="Protein arginine N-methyltransferase 3-like C2H2 zinc finger" evidence="5">
    <location>
        <begin position="78"/>
        <end position="123"/>
    </location>
</feature>
<dbReference type="GO" id="GO:0035242">
    <property type="term" value="F:protein-arginine omega-N asymmetric methyltransferase activity"/>
    <property type="evidence" value="ECO:0007669"/>
    <property type="project" value="UniProtKB-EC"/>
</dbReference>
<feature type="region of interest" description="Disordered" evidence="4">
    <location>
        <begin position="1"/>
        <end position="37"/>
    </location>
</feature>
<dbReference type="GO" id="GO:0005737">
    <property type="term" value="C:cytoplasm"/>
    <property type="evidence" value="ECO:0007669"/>
    <property type="project" value="UniProtKB-SubCell"/>
</dbReference>
<reference evidence="6" key="1">
    <citation type="submission" date="2014-08" db="EMBL/GenBank/DDBJ databases">
        <authorList>
            <person name="Sharma Rahul"/>
            <person name="Thines Marco"/>
        </authorList>
    </citation>
    <scope>NUCLEOTIDE SEQUENCE</scope>
</reference>
<keyword evidence="3" id="KW-0963">Cytoplasm</keyword>
<feature type="compositionally biased region" description="Low complexity" evidence="4">
    <location>
        <begin position="147"/>
        <end position="160"/>
    </location>
</feature>
<sequence>MSYQLPPNAAPLEDNDDYSSSSGSDTTECDNFSNWAEDPEDASALAVPLFGQPGEQVQNVQQAMEIDRSKGFDLEREVERLGLDFHQRVRLINHIRKTTPSVETVAKLTGTEKLFQDDSLLIPVLENDAYLQVGDSWDSDSDEDLDAPSQPQSSSVPNSQTPKESDAELQKARRKIRSLEDKIKALQAEAQYELGSLKNILKDRMNASNGVESREVEVKDGAEGEGKKVNEEGKGKGKERDDDSHYFDSYAYNDMCVICLS</sequence>
<protein>
    <recommendedName>
        <fullName evidence="2">type I protein arginine methyltransferase</fullName>
        <ecNumber evidence="2">2.1.1.319</ecNumber>
    </recommendedName>
</protein>
<evidence type="ECO:0000256" key="4">
    <source>
        <dbReference type="SAM" id="MobiDB-lite"/>
    </source>
</evidence>
<keyword evidence="6" id="KW-0808">Transferase</keyword>
<comment type="subcellular location">
    <subcellularLocation>
        <location evidence="1">Cytoplasm</location>
    </subcellularLocation>
</comment>
<feature type="compositionally biased region" description="Basic and acidic residues" evidence="4">
    <location>
        <begin position="212"/>
        <end position="246"/>
    </location>
</feature>
<dbReference type="Pfam" id="PF21137">
    <property type="entry name" value="ANM3_C2H2_Zf"/>
    <property type="match status" value="1"/>
</dbReference>
<organism evidence="6">
    <name type="scientific">Phaffia rhodozyma</name>
    <name type="common">Yeast</name>
    <name type="synonym">Xanthophyllomyces dendrorhous</name>
    <dbReference type="NCBI Taxonomy" id="264483"/>
    <lineage>
        <taxon>Eukaryota</taxon>
        <taxon>Fungi</taxon>
        <taxon>Dikarya</taxon>
        <taxon>Basidiomycota</taxon>
        <taxon>Agaricomycotina</taxon>
        <taxon>Tremellomycetes</taxon>
        <taxon>Cystofilobasidiales</taxon>
        <taxon>Mrakiaceae</taxon>
        <taxon>Phaffia</taxon>
    </lineage>
</organism>
<dbReference type="EMBL" id="LN483142">
    <property type="protein sequence ID" value="CED83230.1"/>
    <property type="molecule type" value="Genomic_DNA"/>
</dbReference>
<feature type="region of interest" description="Disordered" evidence="4">
    <location>
        <begin position="205"/>
        <end position="246"/>
    </location>
</feature>
<name>A0A0F7SRX4_PHARH</name>
<dbReference type="GO" id="GO:0032259">
    <property type="term" value="P:methylation"/>
    <property type="evidence" value="ECO:0007669"/>
    <property type="project" value="UniProtKB-KW"/>
</dbReference>
<evidence type="ECO:0000313" key="6">
    <source>
        <dbReference type="EMBL" id="CED83230.1"/>
    </source>
</evidence>
<dbReference type="EC" id="2.1.1.319" evidence="2"/>